<evidence type="ECO:0000256" key="1">
    <source>
        <dbReference type="SAM" id="Phobius"/>
    </source>
</evidence>
<dbReference type="EMBL" id="BIXZ01000001">
    <property type="protein sequence ID" value="GCF13245.1"/>
    <property type="molecule type" value="Genomic_DNA"/>
</dbReference>
<organism evidence="2 3">
    <name type="scientific">Haloarcula mannanilytica</name>
    <dbReference type="NCBI Taxonomy" id="2509225"/>
    <lineage>
        <taxon>Archaea</taxon>
        <taxon>Methanobacteriati</taxon>
        <taxon>Methanobacteriota</taxon>
        <taxon>Stenosarchaea group</taxon>
        <taxon>Halobacteria</taxon>
        <taxon>Halobacteriales</taxon>
        <taxon>Haloarculaceae</taxon>
        <taxon>Haloarcula</taxon>
    </lineage>
</organism>
<keyword evidence="1" id="KW-1133">Transmembrane helix</keyword>
<accession>A0A4C2EFM7</accession>
<keyword evidence="1" id="KW-0472">Membrane</keyword>
<feature type="transmembrane region" description="Helical" evidence="1">
    <location>
        <begin position="84"/>
        <end position="109"/>
    </location>
</feature>
<keyword evidence="1" id="KW-0812">Transmembrane</keyword>
<sequence length="155" mass="16071">MSEDQRVPGFVWRLAPLAGVVGFLTSFAEDPTGTLRDIILDVVLSFVLGGILDVLSQLVDLLLQAFEQAANAPVLAAQGILDAGRAIGGIFIGGIGIVADLAGALVAAAGPFGPIIMFGLAAIIIYVRVEVVAILVDSVVPQLGDLLRWLRGIGR</sequence>
<dbReference type="Proteomes" id="UP000304382">
    <property type="component" value="Unassembled WGS sequence"/>
</dbReference>
<evidence type="ECO:0000313" key="2">
    <source>
        <dbReference type="EMBL" id="GCF13245.1"/>
    </source>
</evidence>
<protein>
    <submittedName>
        <fullName evidence="2">Uncharacterized protein</fullName>
    </submittedName>
</protein>
<dbReference type="AlphaFoldDB" id="A0A4C2EFM7"/>
<feature type="transmembrane region" description="Helical" evidence="1">
    <location>
        <begin position="38"/>
        <end position="63"/>
    </location>
</feature>
<keyword evidence="3" id="KW-1185">Reference proteome</keyword>
<name>A0A4C2EFM7_9EURY</name>
<comment type="caution">
    <text evidence="2">The sequence shown here is derived from an EMBL/GenBank/DDBJ whole genome shotgun (WGS) entry which is preliminary data.</text>
</comment>
<feature type="transmembrane region" description="Helical" evidence="1">
    <location>
        <begin position="115"/>
        <end position="140"/>
    </location>
</feature>
<evidence type="ECO:0000313" key="3">
    <source>
        <dbReference type="Proteomes" id="UP000304382"/>
    </source>
</evidence>
<gene>
    <name evidence="2" type="ORF">Harman_11800</name>
</gene>
<proteinExistence type="predicted"/>
<reference evidence="2 3" key="1">
    <citation type="submission" date="2019-02" db="EMBL/GenBank/DDBJ databases">
        <title>Haloarcula mannanilyticum sp. nov., a mannan degrading haloarchaeon isolated from commercial salt.</title>
        <authorList>
            <person name="Enomoto S."/>
            <person name="Shimane Y."/>
            <person name="Kamekura M."/>
            <person name="Ito T."/>
            <person name="Moriya O."/>
            <person name="Ihara K."/>
            <person name="Takahashi-Ando N."/>
            <person name="Fukushima Y."/>
            <person name="Yoshida Y."/>
            <person name="Usama R."/>
            <person name="Takai K."/>
            <person name="Minegishi H."/>
        </authorList>
    </citation>
    <scope>NUCLEOTIDE SEQUENCE [LARGE SCALE GENOMIC DNA]</scope>
    <source>
        <strain evidence="2 3">MD130-1</strain>
    </source>
</reference>
<dbReference type="RefSeq" id="WP_137682871.1">
    <property type="nucleotide sequence ID" value="NZ_BIXZ01000001.1"/>
</dbReference>